<dbReference type="EMBL" id="KZ613919">
    <property type="protein sequence ID" value="PMD49857.1"/>
    <property type="molecule type" value="Genomic_DNA"/>
</dbReference>
<proteinExistence type="predicted"/>
<reference evidence="1 2" key="1">
    <citation type="submission" date="2016-04" db="EMBL/GenBank/DDBJ databases">
        <title>A degradative enzymes factory behind the ericoid mycorrhizal symbiosis.</title>
        <authorList>
            <consortium name="DOE Joint Genome Institute"/>
            <person name="Martino E."/>
            <person name="Morin E."/>
            <person name="Grelet G."/>
            <person name="Kuo A."/>
            <person name="Kohler A."/>
            <person name="Daghino S."/>
            <person name="Barry K."/>
            <person name="Choi C."/>
            <person name="Cichocki N."/>
            <person name="Clum A."/>
            <person name="Copeland A."/>
            <person name="Hainaut M."/>
            <person name="Haridas S."/>
            <person name="Labutti K."/>
            <person name="Lindquist E."/>
            <person name="Lipzen A."/>
            <person name="Khouja H.-R."/>
            <person name="Murat C."/>
            <person name="Ohm R."/>
            <person name="Olson A."/>
            <person name="Spatafora J."/>
            <person name="Veneault-Fourrey C."/>
            <person name="Henrissat B."/>
            <person name="Grigoriev I."/>
            <person name="Martin F."/>
            <person name="Perotto S."/>
        </authorList>
    </citation>
    <scope>NUCLEOTIDE SEQUENCE [LARGE SCALE GENOMIC DNA]</scope>
    <source>
        <strain evidence="1 2">E</strain>
    </source>
</reference>
<dbReference type="OrthoDB" id="5362512at2759"/>
<evidence type="ECO:0000313" key="1">
    <source>
        <dbReference type="EMBL" id="PMD49857.1"/>
    </source>
</evidence>
<dbReference type="GeneID" id="36584470"/>
<feature type="non-terminal residue" evidence="1">
    <location>
        <position position="1"/>
    </location>
</feature>
<dbReference type="InParanoid" id="A0A2J6SGH5"/>
<evidence type="ECO:0000313" key="2">
    <source>
        <dbReference type="Proteomes" id="UP000235371"/>
    </source>
</evidence>
<organism evidence="1 2">
    <name type="scientific">Hyaloscypha bicolor E</name>
    <dbReference type="NCBI Taxonomy" id="1095630"/>
    <lineage>
        <taxon>Eukaryota</taxon>
        <taxon>Fungi</taxon>
        <taxon>Dikarya</taxon>
        <taxon>Ascomycota</taxon>
        <taxon>Pezizomycotina</taxon>
        <taxon>Leotiomycetes</taxon>
        <taxon>Helotiales</taxon>
        <taxon>Hyaloscyphaceae</taxon>
        <taxon>Hyaloscypha</taxon>
        <taxon>Hyaloscypha bicolor</taxon>
    </lineage>
</organism>
<dbReference type="RefSeq" id="XP_024726761.1">
    <property type="nucleotide sequence ID" value="XM_024876391.1"/>
</dbReference>
<gene>
    <name evidence="1" type="ORF">K444DRAFT_548685</name>
</gene>
<dbReference type="Proteomes" id="UP000235371">
    <property type="component" value="Unassembled WGS sequence"/>
</dbReference>
<sequence length="52" mass="6124">GKADIYKLTSETACYLLAGLKISLLPKIFQRIIEVIRFLDTKYLWIDFLYII</sequence>
<name>A0A2J6SGH5_9HELO</name>
<dbReference type="AlphaFoldDB" id="A0A2J6SGH5"/>
<protein>
    <submittedName>
        <fullName evidence="1">Uncharacterized protein</fullName>
    </submittedName>
</protein>
<keyword evidence="2" id="KW-1185">Reference proteome</keyword>
<accession>A0A2J6SGH5</accession>